<dbReference type="InterPro" id="IPR003593">
    <property type="entry name" value="AAA+_ATPase"/>
</dbReference>
<dbReference type="GO" id="GO:0005524">
    <property type="term" value="F:ATP binding"/>
    <property type="evidence" value="ECO:0007669"/>
    <property type="project" value="UniProtKB-KW"/>
</dbReference>
<sequence>MPLVNPYITYPKDRRRIHKLRDRFEDGSISDDRLDPYEKMLVRDWSRCRTLGVNPGMREGILLPEVEYNSALATSHFIIEKSEPILNKVSNLLTGVPGILILADSMGTILYVIGDPSVRLRAAEDSGLVEGARWLESFAGTNGIGTAIAQKEAVHVFSNEHFCEGWHQWSCAATPILDPFTEEILGVVDFTTFDKDYREDAIGLTYSLSGHIKAELRLQLELERMQLIHSFSDYSSRYPADGIVVLDRMGRIVRSSPGIDPDACDLFLRSNGAKGQPKKVQQVYLPGTEREIGSLLVVHRTKPVTISLPAESTQIHCVATFGEFVTANGTLKLIMERVSKVIPSDINVLLIGETGTGKEIVANYIHAHSKRHTGPFVAVNCGAISKELFESKFFGYERGAFTGADPRGRKGVFECADGGTLFLDEVGEMPLEIQAALLRVLETGRFNRVGSDKELVTNCRIVAATNRSLSDEIARGTFRADLYYRLGVAKFDIPPLKERPEDIPVLIQRTMVSLCRKHDLSPADISEEAMALLTGYSWPGNGREVRNVIESAMICGGGSISVQDLPMNIKYSQKLPQRADAMSGGQLTGKLGKSPDATDYRINANVSQREVDLIIETLERYKDIAHACEALGVSRATFYRKCKAYGIAPGDYI</sequence>
<dbReference type="FunFam" id="3.40.50.300:FF:000006">
    <property type="entry name" value="DNA-binding transcriptional regulator NtrC"/>
    <property type="match status" value="1"/>
</dbReference>
<dbReference type="PROSITE" id="PS00676">
    <property type="entry name" value="SIGMA54_INTERACT_2"/>
    <property type="match status" value="1"/>
</dbReference>
<dbReference type="CDD" id="cd00009">
    <property type="entry name" value="AAA"/>
    <property type="match status" value="1"/>
</dbReference>
<gene>
    <name evidence="6" type="ORF">JN12_01740</name>
</gene>
<dbReference type="GO" id="GO:0006355">
    <property type="term" value="P:regulation of DNA-templated transcription"/>
    <property type="evidence" value="ECO:0007669"/>
    <property type="project" value="InterPro"/>
</dbReference>
<name>A0A562VNL7_9BACT</name>
<evidence type="ECO:0000256" key="1">
    <source>
        <dbReference type="ARBA" id="ARBA00022741"/>
    </source>
</evidence>
<keyword evidence="1" id="KW-0547">Nucleotide-binding</keyword>
<dbReference type="SMART" id="SM00382">
    <property type="entry name" value="AAA"/>
    <property type="match status" value="1"/>
</dbReference>
<dbReference type="PANTHER" id="PTHR32071">
    <property type="entry name" value="TRANSCRIPTIONAL REGULATORY PROTEIN"/>
    <property type="match status" value="1"/>
</dbReference>
<feature type="domain" description="Sigma-54 factor interaction" evidence="5">
    <location>
        <begin position="324"/>
        <end position="554"/>
    </location>
</feature>
<evidence type="ECO:0000313" key="7">
    <source>
        <dbReference type="Proteomes" id="UP000319449"/>
    </source>
</evidence>
<dbReference type="PROSITE" id="PS00675">
    <property type="entry name" value="SIGMA54_INTERACT_1"/>
    <property type="match status" value="1"/>
</dbReference>
<reference evidence="6 7" key="1">
    <citation type="submission" date="2019-07" db="EMBL/GenBank/DDBJ databases">
        <title>Genomic Encyclopedia of Archaeal and Bacterial Type Strains, Phase II (KMG-II): from individual species to whole genera.</title>
        <authorList>
            <person name="Goeker M."/>
        </authorList>
    </citation>
    <scope>NUCLEOTIDE SEQUENCE [LARGE SCALE GENOMIC DNA]</scope>
    <source>
        <strain evidence="6 7">ATCC BAA-1139</strain>
    </source>
</reference>
<keyword evidence="4" id="KW-0804">Transcription</keyword>
<dbReference type="InterPro" id="IPR002078">
    <property type="entry name" value="Sigma_54_int"/>
</dbReference>
<comment type="caution">
    <text evidence="6">The sequence shown here is derived from an EMBL/GenBank/DDBJ whole genome shotgun (WGS) entry which is preliminary data.</text>
</comment>
<dbReference type="AlphaFoldDB" id="A0A562VNL7"/>
<dbReference type="InterPro" id="IPR009057">
    <property type="entry name" value="Homeodomain-like_sf"/>
</dbReference>
<dbReference type="EMBL" id="VLLN01000009">
    <property type="protein sequence ID" value="TWJ19327.1"/>
    <property type="molecule type" value="Genomic_DNA"/>
</dbReference>
<keyword evidence="3" id="KW-0805">Transcription regulation</keyword>
<evidence type="ECO:0000256" key="3">
    <source>
        <dbReference type="ARBA" id="ARBA00023015"/>
    </source>
</evidence>
<dbReference type="PROSITE" id="PS50045">
    <property type="entry name" value="SIGMA54_INTERACT_4"/>
    <property type="match status" value="1"/>
</dbReference>
<dbReference type="InterPro" id="IPR025943">
    <property type="entry name" value="Sigma_54_int_dom_ATP-bd_2"/>
</dbReference>
<evidence type="ECO:0000313" key="6">
    <source>
        <dbReference type="EMBL" id="TWJ19327.1"/>
    </source>
</evidence>
<dbReference type="InterPro" id="IPR058031">
    <property type="entry name" value="AAA_lid_NorR"/>
</dbReference>
<dbReference type="InterPro" id="IPR002197">
    <property type="entry name" value="HTH_Fis"/>
</dbReference>
<evidence type="ECO:0000256" key="2">
    <source>
        <dbReference type="ARBA" id="ARBA00022840"/>
    </source>
</evidence>
<dbReference type="Gene3D" id="3.30.450.40">
    <property type="match status" value="1"/>
</dbReference>
<dbReference type="PANTHER" id="PTHR32071:SF121">
    <property type="entry name" value="SIGMA L-DEPENDENT TRANSCRIPTIONAL REGULATOR YQIR-RELATED"/>
    <property type="match status" value="1"/>
</dbReference>
<keyword evidence="7" id="KW-1185">Reference proteome</keyword>
<protein>
    <submittedName>
        <fullName evidence="6">Transcriptional regulator of acetoin/glycerol metabolism</fullName>
    </submittedName>
</protein>
<dbReference type="SUPFAM" id="SSF46689">
    <property type="entry name" value="Homeodomain-like"/>
    <property type="match status" value="1"/>
</dbReference>
<accession>A0A562VNL7</accession>
<dbReference type="Pfam" id="PF00158">
    <property type="entry name" value="Sigma54_activat"/>
    <property type="match status" value="1"/>
</dbReference>
<dbReference type="InterPro" id="IPR029016">
    <property type="entry name" value="GAF-like_dom_sf"/>
</dbReference>
<dbReference type="Pfam" id="PF25601">
    <property type="entry name" value="AAA_lid_14"/>
    <property type="match status" value="1"/>
</dbReference>
<dbReference type="InterPro" id="IPR025662">
    <property type="entry name" value="Sigma_54_int_dom_ATP-bd_1"/>
</dbReference>
<evidence type="ECO:0000256" key="4">
    <source>
        <dbReference type="ARBA" id="ARBA00023163"/>
    </source>
</evidence>
<dbReference type="Pfam" id="PF02954">
    <property type="entry name" value="HTH_8"/>
    <property type="match status" value="1"/>
</dbReference>
<dbReference type="GO" id="GO:0043565">
    <property type="term" value="F:sequence-specific DNA binding"/>
    <property type="evidence" value="ECO:0007669"/>
    <property type="project" value="InterPro"/>
</dbReference>
<proteinExistence type="predicted"/>
<dbReference type="Gene3D" id="1.10.10.60">
    <property type="entry name" value="Homeodomain-like"/>
    <property type="match status" value="1"/>
</dbReference>
<organism evidence="6 7">
    <name type="scientific">Geobacter argillaceus</name>
    <dbReference type="NCBI Taxonomy" id="345631"/>
    <lineage>
        <taxon>Bacteria</taxon>
        <taxon>Pseudomonadati</taxon>
        <taxon>Thermodesulfobacteriota</taxon>
        <taxon>Desulfuromonadia</taxon>
        <taxon>Geobacterales</taxon>
        <taxon>Geobacteraceae</taxon>
        <taxon>Geobacter</taxon>
    </lineage>
</organism>
<dbReference type="SUPFAM" id="SSF52540">
    <property type="entry name" value="P-loop containing nucleoside triphosphate hydrolases"/>
    <property type="match status" value="1"/>
</dbReference>
<dbReference type="InterPro" id="IPR027417">
    <property type="entry name" value="P-loop_NTPase"/>
</dbReference>
<dbReference type="Proteomes" id="UP000319449">
    <property type="component" value="Unassembled WGS sequence"/>
</dbReference>
<keyword evidence="2" id="KW-0067">ATP-binding</keyword>
<dbReference type="Gene3D" id="1.10.8.60">
    <property type="match status" value="1"/>
</dbReference>
<dbReference type="OrthoDB" id="9814761at2"/>
<dbReference type="Gene3D" id="3.40.50.300">
    <property type="entry name" value="P-loop containing nucleotide triphosphate hydrolases"/>
    <property type="match status" value="1"/>
</dbReference>
<evidence type="ECO:0000259" key="5">
    <source>
        <dbReference type="PROSITE" id="PS50045"/>
    </source>
</evidence>